<feature type="coiled-coil region" evidence="6">
    <location>
        <begin position="274"/>
        <end position="301"/>
    </location>
</feature>
<dbReference type="PRINTS" id="PR01490">
    <property type="entry name" value="RTXTOXIND"/>
</dbReference>
<evidence type="ECO:0000256" key="6">
    <source>
        <dbReference type="SAM" id="Coils"/>
    </source>
</evidence>
<dbReference type="EMBL" id="PVWO01000332">
    <property type="protein sequence ID" value="PSB52264.1"/>
    <property type="molecule type" value="Genomic_DNA"/>
</dbReference>
<evidence type="ECO:0000256" key="1">
    <source>
        <dbReference type="ARBA" id="ARBA00004167"/>
    </source>
</evidence>
<proteinExistence type="inferred from homology"/>
<keyword evidence="4" id="KW-1133">Transmembrane helix</keyword>
<accession>A0A2T1G4U7</accession>
<evidence type="ECO:0000313" key="7">
    <source>
        <dbReference type="EMBL" id="PSB52264.1"/>
    </source>
</evidence>
<evidence type="ECO:0000256" key="5">
    <source>
        <dbReference type="ARBA" id="ARBA00023136"/>
    </source>
</evidence>
<sequence length="520" mass="58668">MLVNPPEDDNSNSSTNSSGQIQVVTDARIVPIDRGIIVVNNTEKADWSNSAIDLIDTVPLPWTRGLFYFLLLSVAIVLPWSCLYQMDEIGRAGGRLEYKGDNIKREADVDGSVAVLKVYVKKGDAVKAGQKIMELDAKSVREQIYQSQLKIEGDRQRLGQLMLMKNQMRVQISTQQQQNQSQKLEKKSQISQAQQALADRQASYSLQQAEKIAQIRQAQQKIIDTQTNTLLSRNRYKDANNESYRYRGLHRAGAITLVKSLEIDGLTKEKKQILAQSQASLQQSNLQLIEQQENYRKLLQQGKADIERTKLQIVEQQRGLETIDKGGTIAVLNNDRQFKELQSQIIALESEINRSSSQLNYLRKQLDKYIIKADANGTIFELPISREGAVVQPKQLIAEIAPKTSKLVFKGEISTEESESLRSGEKKDVKLKFDEFPFESYGIVKGHLSWISPNSKVTKTLQGSSTSYEIEVQLGQSCIEHEGKCIPFKSGQPATAEIVIRRRKIIDFVLDPFRKLADGR</sequence>
<organism evidence="7 8">
    <name type="scientific">Chamaesiphon polymorphus CCALA 037</name>
    <dbReference type="NCBI Taxonomy" id="2107692"/>
    <lineage>
        <taxon>Bacteria</taxon>
        <taxon>Bacillati</taxon>
        <taxon>Cyanobacteriota</taxon>
        <taxon>Cyanophyceae</taxon>
        <taxon>Gomontiellales</taxon>
        <taxon>Chamaesiphonaceae</taxon>
        <taxon>Chamaesiphon</taxon>
    </lineage>
</organism>
<evidence type="ECO:0000256" key="3">
    <source>
        <dbReference type="ARBA" id="ARBA00022692"/>
    </source>
</evidence>
<evidence type="ECO:0000256" key="4">
    <source>
        <dbReference type="ARBA" id="ARBA00022989"/>
    </source>
</evidence>
<comment type="subcellular location">
    <subcellularLocation>
        <location evidence="1">Membrane</location>
        <topology evidence="1">Single-pass membrane protein</topology>
    </subcellularLocation>
</comment>
<dbReference type="OrthoDB" id="9775513at2"/>
<dbReference type="InterPro" id="IPR050739">
    <property type="entry name" value="MFP"/>
</dbReference>
<comment type="caution">
    <text evidence="7">The sequence shown here is derived from an EMBL/GenBank/DDBJ whole genome shotgun (WGS) entry which is preliminary data.</text>
</comment>
<keyword evidence="8" id="KW-1185">Reference proteome</keyword>
<dbReference type="RefSeq" id="WP_106309248.1">
    <property type="nucleotide sequence ID" value="NZ_PVWO01000332.1"/>
</dbReference>
<dbReference type="Proteomes" id="UP000238937">
    <property type="component" value="Unassembled WGS sequence"/>
</dbReference>
<comment type="similarity">
    <text evidence="2">Belongs to the membrane fusion protein (MFP) (TC 8.A.1) family.</text>
</comment>
<gene>
    <name evidence="7" type="ORF">C7B77_20690</name>
</gene>
<evidence type="ECO:0000313" key="8">
    <source>
        <dbReference type="Proteomes" id="UP000238937"/>
    </source>
</evidence>
<dbReference type="PANTHER" id="PTHR30386">
    <property type="entry name" value="MEMBRANE FUSION SUBUNIT OF EMRAB-TOLC MULTIDRUG EFFLUX PUMP"/>
    <property type="match status" value="1"/>
</dbReference>
<keyword evidence="6" id="KW-0175">Coiled coil</keyword>
<dbReference type="PANTHER" id="PTHR30386:SF26">
    <property type="entry name" value="TRANSPORT PROTEIN COMB"/>
    <property type="match status" value="1"/>
</dbReference>
<keyword evidence="5" id="KW-0472">Membrane</keyword>
<keyword evidence="3" id="KW-0812">Transmembrane</keyword>
<protein>
    <submittedName>
        <fullName evidence="7">HlyD family secretion protein</fullName>
    </submittedName>
</protein>
<dbReference type="GO" id="GO:0016020">
    <property type="term" value="C:membrane"/>
    <property type="evidence" value="ECO:0007669"/>
    <property type="project" value="UniProtKB-SubCell"/>
</dbReference>
<evidence type="ECO:0000256" key="2">
    <source>
        <dbReference type="ARBA" id="ARBA00009477"/>
    </source>
</evidence>
<name>A0A2T1G4U7_9CYAN</name>
<reference evidence="7 8" key="1">
    <citation type="submission" date="2018-03" db="EMBL/GenBank/DDBJ databases">
        <title>The ancient ancestry and fast evolution of plastids.</title>
        <authorList>
            <person name="Moore K.R."/>
            <person name="Magnabosco C."/>
            <person name="Momper L."/>
            <person name="Gold D.A."/>
            <person name="Bosak T."/>
            <person name="Fournier G.P."/>
        </authorList>
    </citation>
    <scope>NUCLEOTIDE SEQUENCE [LARGE SCALE GENOMIC DNA]</scope>
    <source>
        <strain evidence="7 8">CCALA 037</strain>
    </source>
</reference>
<dbReference type="AlphaFoldDB" id="A0A2T1G4U7"/>